<gene>
    <name evidence="2" type="ORF">IV454_27900</name>
</gene>
<dbReference type="RefSeq" id="WP_206088805.1">
    <property type="nucleotide sequence ID" value="NZ_CP065053.1"/>
</dbReference>
<keyword evidence="1" id="KW-1133">Transmembrane helix</keyword>
<keyword evidence="1" id="KW-0472">Membrane</keyword>
<proteinExistence type="predicted"/>
<keyword evidence="1" id="KW-0812">Transmembrane</keyword>
<reference evidence="2 3" key="1">
    <citation type="submission" date="2020-11" db="EMBL/GenBank/DDBJ databases">
        <authorList>
            <person name="Sun Q."/>
        </authorList>
    </citation>
    <scope>NUCLEOTIDE SEQUENCE [LARGE SCALE GENOMIC DNA]</scope>
    <source>
        <strain evidence="2 3">P8398</strain>
    </source>
</reference>
<evidence type="ECO:0000313" key="2">
    <source>
        <dbReference type="EMBL" id="QPI49234.1"/>
    </source>
</evidence>
<dbReference type="EMBL" id="CP065053">
    <property type="protein sequence ID" value="QPI49234.1"/>
    <property type="molecule type" value="Genomic_DNA"/>
</dbReference>
<organism evidence="2 3">
    <name type="scientific">Massilia antarctica</name>
    <dbReference type="NCBI Taxonomy" id="2765360"/>
    <lineage>
        <taxon>Bacteria</taxon>
        <taxon>Pseudomonadati</taxon>
        <taxon>Pseudomonadota</taxon>
        <taxon>Betaproteobacteria</taxon>
        <taxon>Burkholderiales</taxon>
        <taxon>Oxalobacteraceae</taxon>
        <taxon>Telluria group</taxon>
        <taxon>Massilia</taxon>
    </lineage>
</organism>
<keyword evidence="3" id="KW-1185">Reference proteome</keyword>
<evidence type="ECO:0000256" key="1">
    <source>
        <dbReference type="SAM" id="Phobius"/>
    </source>
</evidence>
<feature type="transmembrane region" description="Helical" evidence="1">
    <location>
        <begin position="38"/>
        <end position="60"/>
    </location>
</feature>
<accession>A0AA49A7D3</accession>
<evidence type="ECO:0008006" key="4">
    <source>
        <dbReference type="Google" id="ProtNLM"/>
    </source>
</evidence>
<name>A0AA49A7D3_9BURK</name>
<evidence type="ECO:0000313" key="3">
    <source>
        <dbReference type="Proteomes" id="UP000662888"/>
    </source>
</evidence>
<dbReference type="Proteomes" id="UP000662888">
    <property type="component" value="Chromosome"/>
</dbReference>
<protein>
    <recommendedName>
        <fullName evidence="4">Transmembrane protein</fullName>
    </recommendedName>
</protein>
<sequence>MRTLLKRSLLVALVFGLTWAAAIWYWREHDRTPDTDALLLYLLVLPLLILLLIWLGNFLVGMLMAAPATAVAADVAAPAAPPPAPALPPLGVLASALRVPFGQSAAALAEALAEHSIRAALDPELVDDEGFPVMSARVADADDRAMQEEMQAWLPDNGFPALQYNAEQWRALTLAGAALAELAAHASLHRGLGSGSGLAAPPPLQLLLLWQAGWNVEQRSAASLWLRELVAREGWPREAVALDPELAGTASSATPAALIQRLMRQSAAGHPVLAIALAFGSHISEASVDDWAAKNELLTTKQGQGKVPGEGAAGLLLADQVQAALIEHSAPVQLSALEGKREASADAKGRTDASVLRALATRVLQEGGVGAEHVKLVVADTGNRSSRVMETMSLAGALLPELDSADELLQVGSASGTCGAVPFVAALAVAAHQAATLNAPVLCLSNEDPFRRCAALVRPATVLS</sequence>